<dbReference type="Gene3D" id="3.20.20.150">
    <property type="entry name" value="Divalent-metal-dependent TIM barrel enzymes"/>
    <property type="match status" value="1"/>
</dbReference>
<accession>A0A1G4RHB4</accession>
<reference evidence="2" key="1">
    <citation type="submission" date="2016-10" db="EMBL/GenBank/DDBJ databases">
        <authorList>
            <person name="Varghese N."/>
            <person name="Submissions S."/>
        </authorList>
    </citation>
    <scope>NUCLEOTIDE SEQUENCE [LARGE SCALE GENOMIC DNA]</scope>
    <source>
        <strain evidence="2">CGMCC 1.1761</strain>
    </source>
</reference>
<keyword evidence="1" id="KW-0413">Isomerase</keyword>
<gene>
    <name evidence="1" type="ORF">SAMN05660859_1611</name>
</gene>
<sequence>MPLKVYQSLWATERRRPGTPERPVAERFDAVKAAGFDGMAIDLGAMDIDAARETVPEFARTGLGGLLTAFPRSIEELRPALHLAKEIGAPFVIVIGQVMPLSVAEMVPVIEAWMRIGREEGVPLQFETHRNCITNDMFATLLLLDAIPELRLAADLSHYVVDREMMLPISTAYQAQVGRLLERSDSFQGRVANRCQVQLPLHFPQHQPWVAVFRDWWRRGFTSWQARHGTDADCLFLCELGPRDYAITDAQGEELSDRAEEALHLRQWALEDWDAAAARPVAEPN</sequence>
<dbReference type="AlphaFoldDB" id="A0A1G4RHB4"/>
<dbReference type="Proteomes" id="UP000198889">
    <property type="component" value="Unassembled WGS sequence"/>
</dbReference>
<evidence type="ECO:0000313" key="2">
    <source>
        <dbReference type="Proteomes" id="UP000198889"/>
    </source>
</evidence>
<organism evidence="1 2">
    <name type="scientific">Ancylobacter rudongensis</name>
    <dbReference type="NCBI Taxonomy" id="177413"/>
    <lineage>
        <taxon>Bacteria</taxon>
        <taxon>Pseudomonadati</taxon>
        <taxon>Pseudomonadota</taxon>
        <taxon>Alphaproteobacteria</taxon>
        <taxon>Hyphomicrobiales</taxon>
        <taxon>Xanthobacteraceae</taxon>
        <taxon>Ancylobacter</taxon>
    </lineage>
</organism>
<dbReference type="RefSeq" id="WP_091437712.1">
    <property type="nucleotide sequence ID" value="NZ_FMTP01000002.1"/>
</dbReference>
<dbReference type="EMBL" id="FMTP01000002">
    <property type="protein sequence ID" value="SCW55579.1"/>
    <property type="molecule type" value="Genomic_DNA"/>
</dbReference>
<dbReference type="GO" id="GO:0016853">
    <property type="term" value="F:isomerase activity"/>
    <property type="evidence" value="ECO:0007669"/>
    <property type="project" value="UniProtKB-KW"/>
</dbReference>
<proteinExistence type="predicted"/>
<keyword evidence="2" id="KW-1185">Reference proteome</keyword>
<dbReference type="STRING" id="177413.SAMN05660859_1611"/>
<name>A0A1G4RHB4_9HYPH</name>
<evidence type="ECO:0000313" key="1">
    <source>
        <dbReference type="EMBL" id="SCW55579.1"/>
    </source>
</evidence>
<dbReference type="InterPro" id="IPR036237">
    <property type="entry name" value="Xyl_isomerase-like_sf"/>
</dbReference>
<protein>
    <submittedName>
        <fullName evidence="1">Xylose isomerase-like TIM barrel</fullName>
    </submittedName>
</protein>
<dbReference type="SUPFAM" id="SSF51658">
    <property type="entry name" value="Xylose isomerase-like"/>
    <property type="match status" value="1"/>
</dbReference>